<accession>A0AAV8TK24</accession>
<comment type="caution">
    <text evidence="1">The sequence shown here is derived from an EMBL/GenBank/DDBJ whole genome shotgun (WGS) entry which is preliminary data.</text>
</comment>
<name>A0AAV8TK24_9ROSI</name>
<proteinExistence type="predicted"/>
<gene>
    <name evidence="1" type="ORF">K2173_023756</name>
</gene>
<evidence type="ECO:0000313" key="2">
    <source>
        <dbReference type="Proteomes" id="UP001159364"/>
    </source>
</evidence>
<evidence type="ECO:0000313" key="1">
    <source>
        <dbReference type="EMBL" id="KAJ8766509.1"/>
    </source>
</evidence>
<dbReference type="AlphaFoldDB" id="A0AAV8TK24"/>
<keyword evidence="2" id="KW-1185">Reference proteome</keyword>
<reference evidence="1 2" key="1">
    <citation type="submission" date="2021-09" db="EMBL/GenBank/DDBJ databases">
        <title>Genomic insights and catalytic innovation underlie evolution of tropane alkaloids biosynthesis.</title>
        <authorList>
            <person name="Wang Y.-J."/>
            <person name="Tian T."/>
            <person name="Huang J.-P."/>
            <person name="Huang S.-X."/>
        </authorList>
    </citation>
    <scope>NUCLEOTIDE SEQUENCE [LARGE SCALE GENOMIC DNA]</scope>
    <source>
        <strain evidence="1">KIB-2018</strain>
        <tissue evidence="1">Leaf</tissue>
    </source>
</reference>
<sequence>MAQSSFDIKPLAETKQGLREECAIYGGQLPIPKKEIRKSNLKKVQILKIGSFNIILTTEEDTVCNVEKMMQLL</sequence>
<protein>
    <submittedName>
        <fullName evidence="1">Uncharacterized protein</fullName>
    </submittedName>
</protein>
<dbReference type="Proteomes" id="UP001159364">
    <property type="component" value="Linkage Group LG05"/>
</dbReference>
<dbReference type="EMBL" id="JAIWQS010000005">
    <property type="protein sequence ID" value="KAJ8766509.1"/>
    <property type="molecule type" value="Genomic_DNA"/>
</dbReference>
<organism evidence="1 2">
    <name type="scientific">Erythroxylum novogranatense</name>
    <dbReference type="NCBI Taxonomy" id="1862640"/>
    <lineage>
        <taxon>Eukaryota</taxon>
        <taxon>Viridiplantae</taxon>
        <taxon>Streptophyta</taxon>
        <taxon>Embryophyta</taxon>
        <taxon>Tracheophyta</taxon>
        <taxon>Spermatophyta</taxon>
        <taxon>Magnoliopsida</taxon>
        <taxon>eudicotyledons</taxon>
        <taxon>Gunneridae</taxon>
        <taxon>Pentapetalae</taxon>
        <taxon>rosids</taxon>
        <taxon>fabids</taxon>
        <taxon>Malpighiales</taxon>
        <taxon>Erythroxylaceae</taxon>
        <taxon>Erythroxylum</taxon>
    </lineage>
</organism>